<organism evidence="2 3">
    <name type="scientific">Amycolatopsis samaneae</name>
    <dbReference type="NCBI Taxonomy" id="664691"/>
    <lineage>
        <taxon>Bacteria</taxon>
        <taxon>Bacillati</taxon>
        <taxon>Actinomycetota</taxon>
        <taxon>Actinomycetes</taxon>
        <taxon>Pseudonocardiales</taxon>
        <taxon>Pseudonocardiaceae</taxon>
        <taxon>Amycolatopsis</taxon>
    </lineage>
</organism>
<reference evidence="3" key="1">
    <citation type="journal article" date="2019" name="Int. J. Syst. Evol. Microbiol.">
        <title>The Global Catalogue of Microorganisms (GCM) 10K type strain sequencing project: providing services to taxonomists for standard genome sequencing and annotation.</title>
        <authorList>
            <consortium name="The Broad Institute Genomics Platform"/>
            <consortium name="The Broad Institute Genome Sequencing Center for Infectious Disease"/>
            <person name="Wu L."/>
            <person name="Ma J."/>
        </authorList>
    </citation>
    <scope>NUCLEOTIDE SEQUENCE [LARGE SCALE GENOMIC DNA]</scope>
    <source>
        <strain evidence="3">CGMCC 4.7643</strain>
    </source>
</reference>
<gene>
    <name evidence="2" type="ORF">ACFSYJ_43790</name>
</gene>
<keyword evidence="3" id="KW-1185">Reference proteome</keyword>
<dbReference type="Proteomes" id="UP001597419">
    <property type="component" value="Unassembled WGS sequence"/>
</dbReference>
<evidence type="ECO:0000256" key="1">
    <source>
        <dbReference type="SAM" id="MobiDB-lite"/>
    </source>
</evidence>
<evidence type="ECO:0000313" key="2">
    <source>
        <dbReference type="EMBL" id="MFD2465595.1"/>
    </source>
</evidence>
<comment type="caution">
    <text evidence="2">The sequence shown here is derived from an EMBL/GenBank/DDBJ whole genome shotgun (WGS) entry which is preliminary data.</text>
</comment>
<protein>
    <submittedName>
        <fullName evidence="2">Uncharacterized protein</fullName>
    </submittedName>
</protein>
<accession>A0ABW5GXL3</accession>
<feature type="region of interest" description="Disordered" evidence="1">
    <location>
        <begin position="485"/>
        <end position="525"/>
    </location>
</feature>
<dbReference type="RefSeq" id="WP_345408973.1">
    <property type="nucleotide sequence ID" value="NZ_BAABHG010000033.1"/>
</dbReference>
<dbReference type="EMBL" id="JBHUKU010000034">
    <property type="protein sequence ID" value="MFD2465595.1"/>
    <property type="molecule type" value="Genomic_DNA"/>
</dbReference>
<evidence type="ECO:0000313" key="3">
    <source>
        <dbReference type="Proteomes" id="UP001597419"/>
    </source>
</evidence>
<name>A0ABW5GXL3_9PSEU</name>
<proteinExistence type="predicted"/>
<sequence length="833" mass="86078">MGWNSKTAHASYAVAPATAAGAETSPGTEDSSDYALHLTAVCGGETAPDTDAEAALAIIAMIAHSVDLAEPGEQPAIDLPEDREERYALLVDAVHDAQQAAEALDESEVYIAQLRQLCADYLANLTPEDLTELAAANGFDHPSLVGLPGESQDPLAHWLDPSYADDAESKKKIQALAHNRFAALCAGDTVGGMDLAHWQHTDPTLTASNSTSVPVGFSAWHATAETLAAAQSSLATTVDMIGTTPTGGTPSPEQVATLIGAENRIATAQNPHLAGDIGAAVAAARHQVDQLLTHVTAAELGPAIDNATSAGHIGETEPQVLGPQQMLKLLRASTPADERADLMALATQRGTALTSLAAATTTTQNALASAGGTLPDLTDTGAAATVKTVIDGTHQAAVTHADIATWDALTTAPTGDDVVATGKEAIASWVSTQKLSDLRTFVTDAGYLTAEQASVAGKSSLQSYLTQHAAGASDMAATIAGVLQQKHDTKHHTPVPAASPKPALDKTAGAPTGGGTSKPRSKFGAQHAAMLSALQHAKAAHSAVGQPLDAATVAAWDFGTGTPASLGGTQPKTLHTGPDGETWLAKRESVPRGGALTHTEAAASRMLTRAGLPAVPVYATTIDGKPAAVQPLLTGVTEMAATPSSWSQADVDAIVRLHVTSWALGNHDAHHGNVLRTGDGGLIPIDQGQSFKHFGRDTLSRGYQPSTSSVYDQAYDAHLNGTLKKGVTVNPAAAHAVIKKLESVPDAEWRAMLHTTAHTGATHKNLSWVAPMRSRAAKQHGIAESAVTTSQVADAFLDYAVERKKNLRRDFAAFFTGELNMPHAAALEQLGGP</sequence>